<keyword evidence="3" id="KW-1185">Reference proteome</keyword>
<reference evidence="2 3" key="1">
    <citation type="journal article" date="2019" name="New Phytol.">
        <title>Comparative genomics reveals unique wood-decay strategies and fruiting body development in the Schizophyllaceae.</title>
        <authorList>
            <person name="Almasi E."/>
            <person name="Sahu N."/>
            <person name="Krizsan K."/>
            <person name="Balint B."/>
            <person name="Kovacs G.M."/>
            <person name="Kiss B."/>
            <person name="Cseklye J."/>
            <person name="Drula E."/>
            <person name="Henrissat B."/>
            <person name="Nagy I."/>
            <person name="Chovatia M."/>
            <person name="Adam C."/>
            <person name="LaButti K."/>
            <person name="Lipzen A."/>
            <person name="Riley R."/>
            <person name="Grigoriev I.V."/>
            <person name="Nagy L.G."/>
        </authorList>
    </citation>
    <scope>NUCLEOTIDE SEQUENCE [LARGE SCALE GENOMIC DNA]</scope>
    <source>
        <strain evidence="2 3">NL-1724</strain>
    </source>
</reference>
<feature type="region of interest" description="Disordered" evidence="1">
    <location>
        <begin position="217"/>
        <end position="247"/>
    </location>
</feature>
<comment type="caution">
    <text evidence="2">The sequence shown here is derived from an EMBL/GenBank/DDBJ whole genome shotgun (WGS) entry which is preliminary data.</text>
</comment>
<dbReference type="Proteomes" id="UP000320762">
    <property type="component" value="Unassembled WGS sequence"/>
</dbReference>
<dbReference type="EMBL" id="VDMD01000009">
    <property type="protein sequence ID" value="TRM63457.1"/>
    <property type="molecule type" value="Genomic_DNA"/>
</dbReference>
<feature type="compositionally biased region" description="Basic and acidic residues" evidence="1">
    <location>
        <begin position="218"/>
        <end position="237"/>
    </location>
</feature>
<evidence type="ECO:0000313" key="3">
    <source>
        <dbReference type="Proteomes" id="UP000320762"/>
    </source>
</evidence>
<name>A0A550CF72_9AGAR</name>
<organism evidence="2 3">
    <name type="scientific">Schizophyllum amplum</name>
    <dbReference type="NCBI Taxonomy" id="97359"/>
    <lineage>
        <taxon>Eukaryota</taxon>
        <taxon>Fungi</taxon>
        <taxon>Dikarya</taxon>
        <taxon>Basidiomycota</taxon>
        <taxon>Agaricomycotina</taxon>
        <taxon>Agaricomycetes</taxon>
        <taxon>Agaricomycetidae</taxon>
        <taxon>Agaricales</taxon>
        <taxon>Schizophyllaceae</taxon>
        <taxon>Schizophyllum</taxon>
    </lineage>
</organism>
<proteinExistence type="predicted"/>
<dbReference type="OrthoDB" id="2962802at2759"/>
<feature type="region of interest" description="Disordered" evidence="1">
    <location>
        <begin position="272"/>
        <end position="292"/>
    </location>
</feature>
<accession>A0A550CF72</accession>
<dbReference type="AlphaFoldDB" id="A0A550CF72"/>
<evidence type="ECO:0000256" key="1">
    <source>
        <dbReference type="SAM" id="MobiDB-lite"/>
    </source>
</evidence>
<gene>
    <name evidence="2" type="ORF">BD626DRAFT_402105</name>
</gene>
<protein>
    <submittedName>
        <fullName evidence="2">Uncharacterized protein</fullName>
    </submittedName>
</protein>
<sequence length="388" mass="44394">MPSIPSHAFSTCNDMDADSPIVNHRIVSFDEGRYRRQIHHFEYYWGLQKGDLHLSSPLNHIELRSDMVDKLKRREWVFMPTQETLKSMKEMASYNMTADLHSRRDCRKEYPDEEHEYDVVPLWMLKRDRPALYVKRGKDVKTFPAPYRRFPRIKSRAHPFLVTFMASKELNCCAAMIYPDKKARSLMSSVGSITTCWRNEPPASFLIGPDVWKHHRHPLSDDGHEASSALRDSRKGNTAEGSVRKTTRAPCRQLKTTTRTTPYAKCDMRPARARGSVLPGPGSESGAEGGMDYDPSDLRAWIDEIARQHKNNVSVWQPTSLDQEAAQDEELARYRLQAVRDAEDALHPDISMNGGGVLLGHAVDRSGYSSNLWAMRTYLTCLWAEDPQ</sequence>
<evidence type="ECO:0000313" key="2">
    <source>
        <dbReference type="EMBL" id="TRM63457.1"/>
    </source>
</evidence>